<sequence>MTLNLEEFINRLLDFATKKSIDIRGDELVELIEMAKPVICRYKEDGALVNVSIPVNIVGDIHGQYDDLLRIFAAIGVPGTERYLFLGDYVDRGPNQTECIALLLAMRILAPDRVILLRGNHECELVNRTYGFWEELQRRFTIGLAMKLHKEFNVIFSHLPLAALIRSRILCMHGGLSPRLSSIDAIKRIRLPFTDPIPDTLEQDLLWSDPSTTTKGFEFNKLRDVSVSFGPDVVNKACKKMNLDLIVRAHQMMPNGYGFFANRKLVTVFSASRYVPELNNKGAVVRINSKLMISYMVMNPSTGGATGPEAFAQSFNQDATLGNSSKAL</sequence>
<keyword evidence="1" id="KW-0378">Hydrolase</keyword>
<dbReference type="PANTHER" id="PTHR11668">
    <property type="entry name" value="SERINE/THREONINE PROTEIN PHOSPHATASE"/>
    <property type="match status" value="1"/>
</dbReference>
<gene>
    <name evidence="3" type="ORF">BOKJ2_LOCUS13511</name>
</gene>
<dbReference type="PROSITE" id="PS00125">
    <property type="entry name" value="SER_THR_PHOSPHATASE"/>
    <property type="match status" value="1"/>
</dbReference>
<dbReference type="PANTHER" id="PTHR11668:SF491">
    <property type="entry name" value="SERINE_THREONINE-PROTEIN PHOSPHATASE"/>
    <property type="match status" value="1"/>
</dbReference>
<dbReference type="OrthoDB" id="5840512at2759"/>
<dbReference type="AlphaFoldDB" id="A0A811LLU8"/>
<reference evidence="3" key="1">
    <citation type="submission" date="2020-09" db="EMBL/GenBank/DDBJ databases">
        <authorList>
            <person name="Kikuchi T."/>
        </authorList>
    </citation>
    <scope>NUCLEOTIDE SEQUENCE</scope>
    <source>
        <strain evidence="3">SH1</strain>
    </source>
</reference>
<dbReference type="InterPro" id="IPR050341">
    <property type="entry name" value="PP1_catalytic_subunit"/>
</dbReference>
<comment type="catalytic activity">
    <reaction evidence="1">
        <text>O-phospho-L-threonyl-[protein] + H2O = L-threonyl-[protein] + phosphate</text>
        <dbReference type="Rhea" id="RHEA:47004"/>
        <dbReference type="Rhea" id="RHEA-COMP:11060"/>
        <dbReference type="Rhea" id="RHEA-COMP:11605"/>
        <dbReference type="ChEBI" id="CHEBI:15377"/>
        <dbReference type="ChEBI" id="CHEBI:30013"/>
        <dbReference type="ChEBI" id="CHEBI:43474"/>
        <dbReference type="ChEBI" id="CHEBI:61977"/>
        <dbReference type="EC" id="3.1.3.16"/>
    </reaction>
</comment>
<dbReference type="InterPro" id="IPR006186">
    <property type="entry name" value="Ser/Thr-sp_prot-phosphatase"/>
</dbReference>
<dbReference type="Proteomes" id="UP000614601">
    <property type="component" value="Unassembled WGS sequence"/>
</dbReference>
<accession>A0A811LLU8</accession>
<comment type="similarity">
    <text evidence="1">Belongs to the PPP phosphatase family.</text>
</comment>
<dbReference type="GO" id="GO:0005634">
    <property type="term" value="C:nucleus"/>
    <property type="evidence" value="ECO:0007669"/>
    <property type="project" value="TreeGrafter"/>
</dbReference>
<dbReference type="InterPro" id="IPR029052">
    <property type="entry name" value="Metallo-depent_PP-like"/>
</dbReference>
<evidence type="ECO:0000313" key="4">
    <source>
        <dbReference type="Proteomes" id="UP000614601"/>
    </source>
</evidence>
<dbReference type="EC" id="3.1.3.16" evidence="1"/>
<dbReference type="GO" id="GO:0005737">
    <property type="term" value="C:cytoplasm"/>
    <property type="evidence" value="ECO:0007669"/>
    <property type="project" value="TreeGrafter"/>
</dbReference>
<feature type="domain" description="Serine/threonine specific protein phosphatases" evidence="2">
    <location>
        <begin position="117"/>
        <end position="122"/>
    </location>
</feature>
<name>A0A811LLU8_9BILA</name>
<comment type="caution">
    <text evidence="3">The sequence shown here is derived from an EMBL/GenBank/DDBJ whole genome shotgun (WGS) entry which is preliminary data.</text>
</comment>
<dbReference type="SMART" id="SM00156">
    <property type="entry name" value="PP2Ac"/>
    <property type="match status" value="1"/>
</dbReference>
<dbReference type="Proteomes" id="UP000783686">
    <property type="component" value="Unassembled WGS sequence"/>
</dbReference>
<proteinExistence type="inferred from homology"/>
<dbReference type="GO" id="GO:0004722">
    <property type="term" value="F:protein serine/threonine phosphatase activity"/>
    <property type="evidence" value="ECO:0007669"/>
    <property type="project" value="UniProtKB-EC"/>
</dbReference>
<dbReference type="Pfam" id="PF00149">
    <property type="entry name" value="Metallophos"/>
    <property type="match status" value="1"/>
</dbReference>
<dbReference type="Gene3D" id="3.60.21.10">
    <property type="match status" value="1"/>
</dbReference>
<dbReference type="SUPFAM" id="SSF56300">
    <property type="entry name" value="Metallo-dependent phosphatases"/>
    <property type="match status" value="1"/>
</dbReference>
<evidence type="ECO:0000256" key="1">
    <source>
        <dbReference type="RuleBase" id="RU004273"/>
    </source>
</evidence>
<dbReference type="EMBL" id="CAJFDH010000006">
    <property type="protein sequence ID" value="CAD5229452.1"/>
    <property type="molecule type" value="Genomic_DNA"/>
</dbReference>
<protein>
    <recommendedName>
        <fullName evidence="1">Serine/threonine-protein phosphatase</fullName>
        <ecNumber evidence="1">3.1.3.16</ecNumber>
    </recommendedName>
</protein>
<dbReference type="PRINTS" id="PR00114">
    <property type="entry name" value="STPHPHTASE"/>
</dbReference>
<dbReference type="InterPro" id="IPR004843">
    <property type="entry name" value="Calcineurin-like_PHP"/>
</dbReference>
<evidence type="ECO:0000259" key="2">
    <source>
        <dbReference type="PROSITE" id="PS00125"/>
    </source>
</evidence>
<organism evidence="3 4">
    <name type="scientific">Bursaphelenchus okinawaensis</name>
    <dbReference type="NCBI Taxonomy" id="465554"/>
    <lineage>
        <taxon>Eukaryota</taxon>
        <taxon>Metazoa</taxon>
        <taxon>Ecdysozoa</taxon>
        <taxon>Nematoda</taxon>
        <taxon>Chromadorea</taxon>
        <taxon>Rhabditida</taxon>
        <taxon>Tylenchina</taxon>
        <taxon>Tylenchomorpha</taxon>
        <taxon>Aphelenchoidea</taxon>
        <taxon>Aphelenchoididae</taxon>
        <taxon>Bursaphelenchus</taxon>
    </lineage>
</organism>
<keyword evidence="4" id="KW-1185">Reference proteome</keyword>
<evidence type="ECO:0000313" key="3">
    <source>
        <dbReference type="EMBL" id="CAD5229452.1"/>
    </source>
</evidence>
<dbReference type="EMBL" id="CAJFCW020000006">
    <property type="protein sequence ID" value="CAG9126692.1"/>
    <property type="molecule type" value="Genomic_DNA"/>
</dbReference>